<sequence>MAGGEGRVLLLSDPRTLDPAILGNAYASGALLGNALYGTLMTNDEADEVHYSMAESFTTTDNGKTFTLKLRPGLVFSDGTPLNAEAVKFNWDRTKDPAVGSPHRSEAATIESSEVVDDVTLKVTLVTPVPRYALSVLASSMNWIASPAALQKGQQAFDAKPIGAGPFTLESWTRQADIRLVKNPRYWDAPKPYLDRLTLRSALDSNQRYNTLLTGGADVAVDSSWVNLDKATKAGLPTDVMQLSGGVFTALNMRRAPFDDIRARRAVAAAVDSDALNLAAYNGTAKLADTLFTDASPFYSETPLRKRDKETAQRLFDELAAEGKPLSFTFTSASSSENRALAENIQTQLSAFKNVKVEIRIIEVAEFVQLRRTLDFDAVITSALFQDPEPRLTTVFSGGSPANMPGIDDPALNKALLAGRTATSEEERKAAYDTVQERLTELTPMFFVARGGLGAISAKNVGGLVQYGLGSLLPEELWIQP</sequence>
<dbReference type="Pfam" id="PF00496">
    <property type="entry name" value="SBP_bac_5"/>
    <property type="match status" value="1"/>
</dbReference>
<gene>
    <name evidence="5" type="ORF">CC117_32575</name>
</gene>
<comment type="similarity">
    <text evidence="1">Belongs to the bacterial solute-binding protein 5 family.</text>
</comment>
<dbReference type="GO" id="GO:0042597">
    <property type="term" value="C:periplasmic space"/>
    <property type="evidence" value="ECO:0007669"/>
    <property type="project" value="UniProtKB-ARBA"/>
</dbReference>
<evidence type="ECO:0000256" key="3">
    <source>
        <dbReference type="ARBA" id="ARBA00022729"/>
    </source>
</evidence>
<feature type="domain" description="Solute-binding protein family 5" evidence="4">
    <location>
        <begin position="48"/>
        <end position="396"/>
    </location>
</feature>
<dbReference type="InterPro" id="IPR000914">
    <property type="entry name" value="SBP_5_dom"/>
</dbReference>
<keyword evidence="6" id="KW-1185">Reference proteome</keyword>
<dbReference type="Proteomes" id="UP000179627">
    <property type="component" value="Unassembled WGS sequence"/>
</dbReference>
<evidence type="ECO:0000256" key="2">
    <source>
        <dbReference type="ARBA" id="ARBA00022448"/>
    </source>
</evidence>
<evidence type="ECO:0000259" key="4">
    <source>
        <dbReference type="Pfam" id="PF00496"/>
    </source>
</evidence>
<dbReference type="InterPro" id="IPR039424">
    <property type="entry name" value="SBP_5"/>
</dbReference>
<proteinExistence type="inferred from homology"/>
<dbReference type="AlphaFoldDB" id="A0A1S1RC57"/>
<dbReference type="PIRSF" id="PIRSF002741">
    <property type="entry name" value="MppA"/>
    <property type="match status" value="1"/>
</dbReference>
<dbReference type="Gene3D" id="3.10.105.10">
    <property type="entry name" value="Dipeptide-binding Protein, Domain 3"/>
    <property type="match status" value="1"/>
</dbReference>
<dbReference type="InterPro" id="IPR030678">
    <property type="entry name" value="Peptide/Ni-bd"/>
</dbReference>
<reference evidence="6" key="1">
    <citation type="submission" date="2016-07" db="EMBL/GenBank/DDBJ databases">
        <title>Sequence Frankia sp. strain CcI1.17.</title>
        <authorList>
            <person name="Ghodhbane-Gtari F."/>
            <person name="Swanson E."/>
            <person name="Gueddou A."/>
            <person name="Morris K."/>
            <person name="Hezbri K."/>
            <person name="Ktari A."/>
            <person name="Nouioui I."/>
            <person name="Abebe-Akele F."/>
            <person name="Simpson S."/>
            <person name="Thomas K."/>
            <person name="Gtari M."/>
            <person name="Tisa L.S."/>
            <person name="Hurst S."/>
        </authorList>
    </citation>
    <scope>NUCLEOTIDE SEQUENCE [LARGE SCALE GENOMIC DNA]</scope>
    <source>
        <strain evidence="6">Cc1.17</strain>
    </source>
</reference>
<accession>A0A1S1RC57</accession>
<dbReference type="PANTHER" id="PTHR30290">
    <property type="entry name" value="PERIPLASMIC BINDING COMPONENT OF ABC TRANSPORTER"/>
    <property type="match status" value="1"/>
</dbReference>
<protein>
    <submittedName>
        <fullName evidence="5">ABC transporter substrate-binding protein</fullName>
    </submittedName>
</protein>
<dbReference type="PANTHER" id="PTHR30290:SF9">
    <property type="entry name" value="OLIGOPEPTIDE-BINDING PROTEIN APPA"/>
    <property type="match status" value="1"/>
</dbReference>
<dbReference type="CDD" id="cd00995">
    <property type="entry name" value="PBP2_NikA_DppA_OppA_like"/>
    <property type="match status" value="1"/>
</dbReference>
<evidence type="ECO:0000313" key="5">
    <source>
        <dbReference type="EMBL" id="OHV43750.1"/>
    </source>
</evidence>
<dbReference type="GO" id="GO:0015833">
    <property type="term" value="P:peptide transport"/>
    <property type="evidence" value="ECO:0007669"/>
    <property type="project" value="TreeGrafter"/>
</dbReference>
<organism evidence="5 6">
    <name type="scientific">Parafrankia colletiae</name>
    <dbReference type="NCBI Taxonomy" id="573497"/>
    <lineage>
        <taxon>Bacteria</taxon>
        <taxon>Bacillati</taxon>
        <taxon>Actinomycetota</taxon>
        <taxon>Actinomycetes</taxon>
        <taxon>Frankiales</taxon>
        <taxon>Frankiaceae</taxon>
        <taxon>Parafrankia</taxon>
    </lineage>
</organism>
<comment type="caution">
    <text evidence="5">The sequence shown here is derived from an EMBL/GenBank/DDBJ whole genome shotgun (WGS) entry which is preliminary data.</text>
</comment>
<dbReference type="OrthoDB" id="9046151at2"/>
<dbReference type="Gene3D" id="3.40.190.10">
    <property type="entry name" value="Periplasmic binding protein-like II"/>
    <property type="match status" value="1"/>
</dbReference>
<dbReference type="SUPFAM" id="SSF53850">
    <property type="entry name" value="Periplasmic binding protein-like II"/>
    <property type="match status" value="1"/>
</dbReference>
<evidence type="ECO:0000313" key="6">
    <source>
        <dbReference type="Proteomes" id="UP000179627"/>
    </source>
</evidence>
<dbReference type="EMBL" id="MBLM01000029">
    <property type="protein sequence ID" value="OHV43750.1"/>
    <property type="molecule type" value="Genomic_DNA"/>
</dbReference>
<keyword evidence="3" id="KW-0732">Signal</keyword>
<keyword evidence="2" id="KW-0813">Transport</keyword>
<evidence type="ECO:0000256" key="1">
    <source>
        <dbReference type="ARBA" id="ARBA00005695"/>
    </source>
</evidence>
<dbReference type="GO" id="GO:0043190">
    <property type="term" value="C:ATP-binding cassette (ABC) transporter complex"/>
    <property type="evidence" value="ECO:0007669"/>
    <property type="project" value="InterPro"/>
</dbReference>
<name>A0A1S1RC57_9ACTN</name>
<dbReference type="GO" id="GO:1904680">
    <property type="term" value="F:peptide transmembrane transporter activity"/>
    <property type="evidence" value="ECO:0007669"/>
    <property type="project" value="TreeGrafter"/>
</dbReference>